<dbReference type="InterPro" id="IPR002789">
    <property type="entry name" value="HerA_central"/>
</dbReference>
<organism evidence="2 3">
    <name type="scientific">Roseburia intestinalis</name>
    <dbReference type="NCBI Taxonomy" id="166486"/>
    <lineage>
        <taxon>Bacteria</taxon>
        <taxon>Bacillati</taxon>
        <taxon>Bacillota</taxon>
        <taxon>Clostridia</taxon>
        <taxon>Lachnospirales</taxon>
        <taxon>Lachnospiraceae</taxon>
        <taxon>Roseburia</taxon>
    </lineage>
</organism>
<dbReference type="Pfam" id="PF01935">
    <property type="entry name" value="DUF87"/>
    <property type="match status" value="1"/>
</dbReference>
<dbReference type="AlphaFoldDB" id="A0A414T991"/>
<dbReference type="InterPro" id="IPR027417">
    <property type="entry name" value="P-loop_NTPase"/>
</dbReference>
<keyword evidence="2" id="KW-0067">ATP-binding</keyword>
<reference evidence="2 3" key="1">
    <citation type="submission" date="2018-08" db="EMBL/GenBank/DDBJ databases">
        <title>A genome reference for cultivated species of the human gut microbiota.</title>
        <authorList>
            <person name="Zou Y."/>
            <person name="Xue W."/>
            <person name="Luo G."/>
        </authorList>
    </citation>
    <scope>NUCLEOTIDE SEQUENCE [LARGE SCALE GENOMIC DNA]</scope>
    <source>
        <strain evidence="2 3">AM22-21LB</strain>
    </source>
</reference>
<dbReference type="Proteomes" id="UP000284051">
    <property type="component" value="Unassembled WGS sequence"/>
</dbReference>
<dbReference type="InterPro" id="IPR051162">
    <property type="entry name" value="T4SS_component"/>
</dbReference>
<evidence type="ECO:0000259" key="1">
    <source>
        <dbReference type="Pfam" id="PF01935"/>
    </source>
</evidence>
<dbReference type="EMBL" id="QRID01000001">
    <property type="protein sequence ID" value="RHG30720.1"/>
    <property type="molecule type" value="Genomic_DNA"/>
</dbReference>
<dbReference type="Gene3D" id="3.40.50.300">
    <property type="entry name" value="P-loop containing nucleotide triphosphate hydrolases"/>
    <property type="match status" value="2"/>
</dbReference>
<dbReference type="SUPFAM" id="SSF52540">
    <property type="entry name" value="P-loop containing nucleoside triphosphate hydrolases"/>
    <property type="match status" value="1"/>
</dbReference>
<dbReference type="PANTHER" id="PTHR30121">
    <property type="entry name" value="UNCHARACTERIZED PROTEIN YJGR-RELATED"/>
    <property type="match status" value="1"/>
</dbReference>
<keyword evidence="2" id="KW-0547">Nucleotide-binding</keyword>
<evidence type="ECO:0000313" key="2">
    <source>
        <dbReference type="EMBL" id="RHG30720.1"/>
    </source>
</evidence>
<dbReference type="GO" id="GO:0005524">
    <property type="term" value="F:ATP binding"/>
    <property type="evidence" value="ECO:0007669"/>
    <property type="project" value="UniProtKB-KW"/>
</dbReference>
<name>A0A414T991_9FIRM</name>
<accession>A0A414T991</accession>
<dbReference type="PANTHER" id="PTHR30121:SF6">
    <property type="entry name" value="SLR6007 PROTEIN"/>
    <property type="match status" value="1"/>
</dbReference>
<evidence type="ECO:0000313" key="3">
    <source>
        <dbReference type="Proteomes" id="UP000284051"/>
    </source>
</evidence>
<protein>
    <submittedName>
        <fullName evidence="2">ATP-binding protein</fullName>
    </submittedName>
</protein>
<gene>
    <name evidence="2" type="ORF">DW264_00240</name>
</gene>
<comment type="caution">
    <text evidence="2">The sequence shown here is derived from an EMBL/GenBank/DDBJ whole genome shotgun (WGS) entry which is preliminary data.</text>
</comment>
<feature type="domain" description="Helicase HerA central" evidence="1">
    <location>
        <begin position="19"/>
        <end position="209"/>
    </location>
</feature>
<sequence length="344" mass="40092">MLKDMEKNNIKLIEKPNGHMLVLGQSGAGKTYFMCRRMEEDRNNGKNILVFDYSGSYTRKEFEKNKFCKLNEMSYINPSERSFKWKFRGNEIENAISGVLIRVLPVCSVYQIKLLREAITKVFVEFGKFNLTQLVTMLEKMLNTKVDATDRENITHLLTRLSPFSELTEISVVTAGGEEKNVKISPIIVIQLSNYLEIQKKFLLNFFVELLWEEIKQRRYRADILIFDEFQHLNLKEESAVSALLREGRKYDVSVYAASQFIGKKERANVETLMQAGNKIFFHPTENEMRDVARWINPQNQNQWMRILNNLSVGQAVVKGCYYINNRPRVCKKPIICSVQEVTE</sequence>
<proteinExistence type="predicted"/>
<dbReference type="RefSeq" id="WP_118771775.1">
    <property type="nucleotide sequence ID" value="NZ_QRID01000001.1"/>
</dbReference>